<sequence length="118" mass="13523">MDVALPEASNKICFQYQSSESDETNYRTLVLDVLNMTFEFKSNYSDNNDNQVKRDIKGTFIIHEDVPGTTTVVDLQSNFDTKKEESGKMWRQSIRGGINNPQTINGELSRQSMHIRTL</sequence>
<dbReference type="Proteomes" id="UP001431209">
    <property type="component" value="Unassembled WGS sequence"/>
</dbReference>
<protein>
    <submittedName>
        <fullName evidence="1">Uncharacterized protein</fullName>
    </submittedName>
</protein>
<keyword evidence="2" id="KW-1185">Reference proteome</keyword>
<gene>
    <name evidence="1" type="ORF">AKO1_007055</name>
</gene>
<reference evidence="1 2" key="1">
    <citation type="submission" date="2024-03" db="EMBL/GenBank/DDBJ databases">
        <title>The Acrasis kona genome and developmental transcriptomes reveal deep origins of eukaryotic multicellular pathways.</title>
        <authorList>
            <person name="Sheikh S."/>
            <person name="Fu C.-J."/>
            <person name="Brown M.W."/>
            <person name="Baldauf S.L."/>
        </authorList>
    </citation>
    <scope>NUCLEOTIDE SEQUENCE [LARGE SCALE GENOMIC DNA]</scope>
    <source>
        <strain evidence="1 2">ATCC MYA-3509</strain>
    </source>
</reference>
<dbReference type="EMBL" id="JAOPGA020000624">
    <property type="protein sequence ID" value="KAL0480078.1"/>
    <property type="molecule type" value="Genomic_DNA"/>
</dbReference>
<evidence type="ECO:0000313" key="2">
    <source>
        <dbReference type="Proteomes" id="UP001431209"/>
    </source>
</evidence>
<organism evidence="1 2">
    <name type="scientific">Acrasis kona</name>
    <dbReference type="NCBI Taxonomy" id="1008807"/>
    <lineage>
        <taxon>Eukaryota</taxon>
        <taxon>Discoba</taxon>
        <taxon>Heterolobosea</taxon>
        <taxon>Tetramitia</taxon>
        <taxon>Eutetramitia</taxon>
        <taxon>Acrasidae</taxon>
        <taxon>Acrasis</taxon>
    </lineage>
</organism>
<name>A0AAW2YRR4_9EUKA</name>
<comment type="caution">
    <text evidence="1">The sequence shown here is derived from an EMBL/GenBank/DDBJ whole genome shotgun (WGS) entry which is preliminary data.</text>
</comment>
<proteinExistence type="predicted"/>
<dbReference type="AlphaFoldDB" id="A0AAW2YRR4"/>
<evidence type="ECO:0000313" key="1">
    <source>
        <dbReference type="EMBL" id="KAL0480078.1"/>
    </source>
</evidence>
<accession>A0AAW2YRR4</accession>